<feature type="domain" description="Retrotransposon gag" evidence="1">
    <location>
        <begin position="12"/>
        <end position="78"/>
    </location>
</feature>
<accession>A0AAF0TDF7</accession>
<sequence>MQIFSFTSTHLDRFHALFLEKYVPRTLRDRKKDEFMALEQGGMSVAAYEAKFHDLSRYDTQLVTTEKERIRLFIKGLNSELQVLFVHMTSIGKSFNEVTDFEKKVEGVRRDCQAKALVKKAKNTGKFQDSYSRGSGIQSAMTVSTGNYSETPPQNLIQDS</sequence>
<dbReference type="Pfam" id="PF03732">
    <property type="entry name" value="Retrotrans_gag"/>
    <property type="match status" value="1"/>
</dbReference>
<gene>
    <name evidence="2" type="ORF">MTR67_007854</name>
</gene>
<evidence type="ECO:0000313" key="3">
    <source>
        <dbReference type="Proteomes" id="UP001234989"/>
    </source>
</evidence>
<protein>
    <recommendedName>
        <fullName evidence="1">Retrotransposon gag domain-containing protein</fullName>
    </recommendedName>
</protein>
<dbReference type="EMBL" id="CP133613">
    <property type="protein sequence ID" value="WMV14469.1"/>
    <property type="molecule type" value="Genomic_DNA"/>
</dbReference>
<dbReference type="InterPro" id="IPR005162">
    <property type="entry name" value="Retrotrans_gag_dom"/>
</dbReference>
<name>A0AAF0TDF7_SOLVR</name>
<proteinExistence type="predicted"/>
<reference evidence="2" key="1">
    <citation type="submission" date="2023-08" db="EMBL/GenBank/DDBJ databases">
        <title>A de novo genome assembly of Solanum verrucosum Schlechtendal, a Mexican diploid species geographically isolated from the other diploid A-genome species in potato relatives.</title>
        <authorList>
            <person name="Hosaka K."/>
        </authorList>
    </citation>
    <scope>NUCLEOTIDE SEQUENCE</scope>
    <source>
        <tissue evidence="2">Young leaves</tissue>
    </source>
</reference>
<dbReference type="Proteomes" id="UP001234989">
    <property type="component" value="Chromosome 2"/>
</dbReference>
<keyword evidence="3" id="KW-1185">Reference proteome</keyword>
<evidence type="ECO:0000259" key="1">
    <source>
        <dbReference type="Pfam" id="PF03732"/>
    </source>
</evidence>
<organism evidence="2 3">
    <name type="scientific">Solanum verrucosum</name>
    <dbReference type="NCBI Taxonomy" id="315347"/>
    <lineage>
        <taxon>Eukaryota</taxon>
        <taxon>Viridiplantae</taxon>
        <taxon>Streptophyta</taxon>
        <taxon>Embryophyta</taxon>
        <taxon>Tracheophyta</taxon>
        <taxon>Spermatophyta</taxon>
        <taxon>Magnoliopsida</taxon>
        <taxon>eudicotyledons</taxon>
        <taxon>Gunneridae</taxon>
        <taxon>Pentapetalae</taxon>
        <taxon>asterids</taxon>
        <taxon>lamiids</taxon>
        <taxon>Solanales</taxon>
        <taxon>Solanaceae</taxon>
        <taxon>Solanoideae</taxon>
        <taxon>Solaneae</taxon>
        <taxon>Solanum</taxon>
    </lineage>
</organism>
<evidence type="ECO:0000313" key="2">
    <source>
        <dbReference type="EMBL" id="WMV14469.1"/>
    </source>
</evidence>
<dbReference type="AlphaFoldDB" id="A0AAF0TDF7"/>